<dbReference type="InterPro" id="IPR004593">
    <property type="entry name" value="SbcD"/>
</dbReference>
<dbReference type="EMBL" id="DSGB01000006">
    <property type="protein sequence ID" value="HER96585.1"/>
    <property type="molecule type" value="Genomic_DNA"/>
</dbReference>
<protein>
    <recommendedName>
        <fullName evidence="4">Nuclease SbcCD subunit D</fullName>
    </recommendedName>
</protein>
<sequence>MKILHTADIHLGMTTYGRVDPTSGLNSRLLDVQRAFQFMVTRALEEDIDLFLFCGDAFRNPDPSPTEQMIFAECLRPLSERGIPIVLLVGNHDHPVTFGRASSIDIFGYLQGQTRVFRRPEVTIVQTKRGPLQLIALPWPVRSLLMTQENFRRKSATEVRELIEQLYVEYIQSAATQLDPTLPTVLAGHFSVQGAELAGSERTSLIDHEPKFTVGQLALPPIDYVALGHIHRHQNLNPGGIPVVYSSSIERVSFREADDPKGFVLVQIETSQGRKQTSYEFVETPARRFIDLYVDVRASSNPTERILEALARHPIADAIVRLRYQVDEQAAARVDVQRIREALRSAAAIASIERTLEPVERQRRTVVHRETSLREALERYIDQHETLRPLRQELIEAALALEARLEAERT</sequence>
<keyword evidence="3 4" id="KW-0269">Exonuclease</keyword>
<keyword evidence="4" id="KW-0255">Endonuclease</keyword>
<keyword evidence="1 4" id="KW-0540">Nuclease</keyword>
<proteinExistence type="inferred from homology"/>
<comment type="function">
    <text evidence="4">SbcCD cleaves DNA hairpin structures. These structures can inhibit DNA replication and are intermediates in certain DNA recombination reactions. The complex acts as a 3'-&gt;5' double strand exonuclease that can open hairpins. It also has a 5' single-strand endonuclease activity.</text>
</comment>
<comment type="caution">
    <text evidence="6">The sequence shown here is derived from an EMBL/GenBank/DDBJ whole genome shotgun (WGS) entry which is preliminary data.</text>
</comment>
<evidence type="ECO:0000256" key="1">
    <source>
        <dbReference type="ARBA" id="ARBA00022722"/>
    </source>
</evidence>
<dbReference type="InterPro" id="IPR004843">
    <property type="entry name" value="Calcineurin-like_PHP"/>
</dbReference>
<keyword evidence="2 4" id="KW-0378">Hydrolase</keyword>
<dbReference type="InterPro" id="IPR050535">
    <property type="entry name" value="DNA_Repair-Maintenance_Comp"/>
</dbReference>
<dbReference type="CDD" id="cd00840">
    <property type="entry name" value="MPP_Mre11_N"/>
    <property type="match status" value="1"/>
</dbReference>
<dbReference type="Gene3D" id="3.60.21.10">
    <property type="match status" value="1"/>
</dbReference>
<dbReference type="PANTHER" id="PTHR30337">
    <property type="entry name" value="COMPONENT OF ATP-DEPENDENT DSDNA EXONUCLEASE"/>
    <property type="match status" value="1"/>
</dbReference>
<dbReference type="GO" id="GO:0006260">
    <property type="term" value="P:DNA replication"/>
    <property type="evidence" value="ECO:0007669"/>
    <property type="project" value="UniProtKB-KW"/>
</dbReference>
<dbReference type="SUPFAM" id="SSF56300">
    <property type="entry name" value="Metallo-dependent phosphatases"/>
    <property type="match status" value="1"/>
</dbReference>
<dbReference type="GO" id="GO:0008408">
    <property type="term" value="F:3'-5' exonuclease activity"/>
    <property type="evidence" value="ECO:0007669"/>
    <property type="project" value="InterPro"/>
</dbReference>
<evidence type="ECO:0000259" key="5">
    <source>
        <dbReference type="Pfam" id="PF00149"/>
    </source>
</evidence>
<dbReference type="InterPro" id="IPR029052">
    <property type="entry name" value="Metallo-depent_PP-like"/>
</dbReference>
<dbReference type="InterPro" id="IPR041796">
    <property type="entry name" value="Mre11_N"/>
</dbReference>
<name>A0A7V2B1K0_RHOMR</name>
<keyword evidence="4" id="KW-0233">DNA recombination</keyword>
<gene>
    <name evidence="4" type="primary">sbcD</name>
    <name evidence="6" type="ORF">ENO59_08730</name>
</gene>
<organism evidence="6">
    <name type="scientific">Rhodothermus marinus</name>
    <name type="common">Rhodothermus obamensis</name>
    <dbReference type="NCBI Taxonomy" id="29549"/>
    <lineage>
        <taxon>Bacteria</taxon>
        <taxon>Pseudomonadati</taxon>
        <taxon>Rhodothermota</taxon>
        <taxon>Rhodothermia</taxon>
        <taxon>Rhodothermales</taxon>
        <taxon>Rhodothermaceae</taxon>
        <taxon>Rhodothermus</taxon>
    </lineage>
</organism>
<dbReference type="Pfam" id="PF00149">
    <property type="entry name" value="Metallophos"/>
    <property type="match status" value="1"/>
</dbReference>
<dbReference type="NCBIfam" id="TIGR00619">
    <property type="entry name" value="sbcd"/>
    <property type="match status" value="1"/>
</dbReference>
<evidence type="ECO:0000313" key="6">
    <source>
        <dbReference type="EMBL" id="HER96585.1"/>
    </source>
</evidence>
<evidence type="ECO:0000256" key="4">
    <source>
        <dbReference type="RuleBase" id="RU363069"/>
    </source>
</evidence>
<comment type="similarity">
    <text evidence="4">Belongs to the SbcD family.</text>
</comment>
<accession>A0A7V2B1K0</accession>
<evidence type="ECO:0000256" key="3">
    <source>
        <dbReference type="ARBA" id="ARBA00022839"/>
    </source>
</evidence>
<dbReference type="GO" id="GO:0004519">
    <property type="term" value="F:endonuclease activity"/>
    <property type="evidence" value="ECO:0007669"/>
    <property type="project" value="UniProtKB-KW"/>
</dbReference>
<dbReference type="PANTHER" id="PTHR30337:SF0">
    <property type="entry name" value="NUCLEASE SBCCD SUBUNIT D"/>
    <property type="match status" value="1"/>
</dbReference>
<comment type="subunit">
    <text evidence="4">Heterodimer of SbcC and SbcD.</text>
</comment>
<dbReference type="AlphaFoldDB" id="A0A7V2B1K0"/>
<keyword evidence="4" id="KW-0235">DNA replication</keyword>
<feature type="domain" description="Calcineurin-like phosphoesterase" evidence="5">
    <location>
        <begin position="1"/>
        <end position="232"/>
    </location>
</feature>
<evidence type="ECO:0000256" key="2">
    <source>
        <dbReference type="ARBA" id="ARBA00022801"/>
    </source>
</evidence>
<reference evidence="6" key="1">
    <citation type="journal article" date="2020" name="mSystems">
        <title>Genome- and Community-Level Interaction Insights into Carbon Utilization and Element Cycling Functions of Hydrothermarchaeota in Hydrothermal Sediment.</title>
        <authorList>
            <person name="Zhou Z."/>
            <person name="Liu Y."/>
            <person name="Xu W."/>
            <person name="Pan J."/>
            <person name="Luo Z.H."/>
            <person name="Li M."/>
        </authorList>
    </citation>
    <scope>NUCLEOTIDE SEQUENCE [LARGE SCALE GENOMIC DNA]</scope>
    <source>
        <strain evidence="6">SpSt-143</strain>
    </source>
</reference>
<dbReference type="GO" id="GO:0006310">
    <property type="term" value="P:DNA recombination"/>
    <property type="evidence" value="ECO:0007669"/>
    <property type="project" value="UniProtKB-KW"/>
</dbReference>